<dbReference type="EMBL" id="FIZX01000001">
    <property type="protein sequence ID" value="CZF77664.1"/>
    <property type="molecule type" value="Genomic_DNA"/>
</dbReference>
<evidence type="ECO:0000313" key="1">
    <source>
        <dbReference type="EMBL" id="CZF77664.1"/>
    </source>
</evidence>
<name>A0A128EU35_9GAMM</name>
<dbReference type="AlphaFoldDB" id="A0A128EU35"/>
<reference evidence="2" key="1">
    <citation type="submission" date="2016-02" db="EMBL/GenBank/DDBJ databases">
        <authorList>
            <person name="Rodrigo-Torres Lidia"/>
            <person name="Arahal R.David."/>
        </authorList>
    </citation>
    <scope>NUCLEOTIDE SEQUENCE [LARGE SCALE GENOMIC DNA]</scope>
    <source>
        <strain evidence="2">CECT 9029</strain>
    </source>
</reference>
<gene>
    <name evidence="1" type="ORF">GCE9029_00342</name>
</gene>
<evidence type="ECO:0000313" key="2">
    <source>
        <dbReference type="Proteomes" id="UP000071641"/>
    </source>
</evidence>
<dbReference type="Proteomes" id="UP000071641">
    <property type="component" value="Unassembled WGS sequence"/>
</dbReference>
<accession>A0A128EU35</accession>
<proteinExistence type="predicted"/>
<keyword evidence="2" id="KW-1185">Reference proteome</keyword>
<protein>
    <submittedName>
        <fullName evidence="1">Uncharacterized protein</fullName>
    </submittedName>
</protein>
<sequence length="69" mass="8249">MLVHFFPRIIRRKDVLQLIKSNSPTVFKSEKVGITNDLRCISQGKEKCHRKTRVNTQFFDVRQKDQEMK</sequence>
<organism evidence="1 2">
    <name type="scientific">Grimontia celer</name>
    <dbReference type="NCBI Taxonomy" id="1796497"/>
    <lineage>
        <taxon>Bacteria</taxon>
        <taxon>Pseudomonadati</taxon>
        <taxon>Pseudomonadota</taxon>
        <taxon>Gammaproteobacteria</taxon>
        <taxon>Vibrionales</taxon>
        <taxon>Vibrionaceae</taxon>
        <taxon>Grimontia</taxon>
    </lineage>
</organism>